<proteinExistence type="predicted"/>
<dbReference type="EMBL" id="CAFAAE010000056">
    <property type="protein sequence ID" value="CAB4790300.1"/>
    <property type="molecule type" value="Genomic_DNA"/>
</dbReference>
<dbReference type="EMBL" id="CAFBOI010000112">
    <property type="protein sequence ID" value="CAB4982706.1"/>
    <property type="molecule type" value="Genomic_DNA"/>
</dbReference>
<accession>A0A6J6WYW3</accession>
<sequence length="205" mass="22058">MSIPITPHISAGVIGVSAAIPANFLESLELQGEILRCEADPDLAKLSGKSIALFLINAQIGIPPNLVAYWDCARELQLPRLILVSGLTDGEIDFDDIVMIANRILDPVVTPFLVLHAENGLPNGLINIATSQTYNYATAPTTITAADPDLITLVSEFAAEYREQLEEFGEAGFADGLLFPCIPFIPELQIGIAEAQSYITLIPKL</sequence>
<evidence type="ECO:0000313" key="5">
    <source>
        <dbReference type="EMBL" id="CAB4982706.1"/>
    </source>
</evidence>
<evidence type="ECO:0000313" key="6">
    <source>
        <dbReference type="EMBL" id="CAB5017243.1"/>
    </source>
</evidence>
<protein>
    <submittedName>
        <fullName evidence="3">Unannotated protein</fullName>
    </submittedName>
</protein>
<dbReference type="AlphaFoldDB" id="A0A6J6WYW3"/>
<reference evidence="3" key="1">
    <citation type="submission" date="2020-05" db="EMBL/GenBank/DDBJ databases">
        <authorList>
            <person name="Chiriac C."/>
            <person name="Salcher M."/>
            <person name="Ghai R."/>
            <person name="Kavagutti S V."/>
        </authorList>
    </citation>
    <scope>NUCLEOTIDE SEQUENCE</scope>
</reference>
<evidence type="ECO:0000313" key="4">
    <source>
        <dbReference type="EMBL" id="CAB4949159.1"/>
    </source>
</evidence>
<organism evidence="3">
    <name type="scientific">freshwater metagenome</name>
    <dbReference type="NCBI Taxonomy" id="449393"/>
    <lineage>
        <taxon>unclassified sequences</taxon>
        <taxon>metagenomes</taxon>
        <taxon>ecological metagenomes</taxon>
    </lineage>
</organism>
<evidence type="ECO:0000313" key="2">
    <source>
        <dbReference type="EMBL" id="CAB4742432.1"/>
    </source>
</evidence>
<evidence type="ECO:0000313" key="1">
    <source>
        <dbReference type="EMBL" id="CAB4598430.1"/>
    </source>
</evidence>
<dbReference type="EMBL" id="CAFBNI010000100">
    <property type="protein sequence ID" value="CAB4949159.1"/>
    <property type="molecule type" value="Genomic_DNA"/>
</dbReference>
<name>A0A6J6WYW3_9ZZZZ</name>
<dbReference type="EMBL" id="CAEZUF010000111">
    <property type="protein sequence ID" value="CAB4598430.1"/>
    <property type="molecule type" value="Genomic_DNA"/>
</dbReference>
<dbReference type="EMBL" id="CAEZYX010000053">
    <property type="protein sequence ID" value="CAB4742432.1"/>
    <property type="molecule type" value="Genomic_DNA"/>
</dbReference>
<evidence type="ECO:0000313" key="3">
    <source>
        <dbReference type="EMBL" id="CAB4790300.1"/>
    </source>
</evidence>
<gene>
    <name evidence="1" type="ORF">UFOPK1791_00971</name>
    <name evidence="2" type="ORF">UFOPK2802_00631</name>
    <name evidence="3" type="ORF">UFOPK2982_00510</name>
    <name evidence="4" type="ORF">UFOPK3783_00764</name>
    <name evidence="5" type="ORF">UFOPK3948_00831</name>
    <name evidence="6" type="ORF">UFOPK4113_00621</name>
</gene>
<dbReference type="EMBL" id="CAFBPL010000066">
    <property type="protein sequence ID" value="CAB5017243.1"/>
    <property type="molecule type" value="Genomic_DNA"/>
</dbReference>